<dbReference type="InterPro" id="IPR051781">
    <property type="entry name" value="Metallo-dep_Hydrolase"/>
</dbReference>
<accession>A0A432ZLM5</accession>
<dbReference type="PANTHER" id="PTHR43135:SF3">
    <property type="entry name" value="ALPHA-D-RIBOSE 1-METHYLPHOSPHONATE 5-TRIPHOSPHATE DIPHOSPHATASE"/>
    <property type="match status" value="1"/>
</dbReference>
<evidence type="ECO:0000313" key="4">
    <source>
        <dbReference type="Proteomes" id="UP000287996"/>
    </source>
</evidence>
<dbReference type="InterPro" id="IPR006680">
    <property type="entry name" value="Amidohydro-rel"/>
</dbReference>
<dbReference type="InterPro" id="IPR011059">
    <property type="entry name" value="Metal-dep_hydrolase_composite"/>
</dbReference>
<keyword evidence="3" id="KW-0378">Hydrolase</keyword>
<name>A0A432ZLM5_9GAMM</name>
<dbReference type="AlphaFoldDB" id="A0A432ZLM5"/>
<dbReference type="PANTHER" id="PTHR43135">
    <property type="entry name" value="ALPHA-D-RIBOSE 1-METHYLPHOSPHONATE 5-TRIPHOSPHATE DIPHOSPHATASE"/>
    <property type="match status" value="1"/>
</dbReference>
<comment type="caution">
    <text evidence="3">The sequence shown here is derived from an EMBL/GenBank/DDBJ whole genome shotgun (WGS) entry which is preliminary data.</text>
</comment>
<proteinExistence type="predicted"/>
<evidence type="ECO:0000313" key="3">
    <source>
        <dbReference type="EMBL" id="RUO78876.1"/>
    </source>
</evidence>
<dbReference type="SUPFAM" id="SSF51556">
    <property type="entry name" value="Metallo-dependent hydrolases"/>
    <property type="match status" value="1"/>
</dbReference>
<dbReference type="Gene3D" id="2.30.40.10">
    <property type="entry name" value="Urease, subunit C, domain 1"/>
    <property type="match status" value="1"/>
</dbReference>
<evidence type="ECO:0000259" key="2">
    <source>
        <dbReference type="Pfam" id="PF01979"/>
    </source>
</evidence>
<dbReference type="GO" id="GO:0016810">
    <property type="term" value="F:hydrolase activity, acting on carbon-nitrogen (but not peptide) bonds"/>
    <property type="evidence" value="ECO:0007669"/>
    <property type="project" value="InterPro"/>
</dbReference>
<feature type="domain" description="Amidohydrolase-related" evidence="2">
    <location>
        <begin position="344"/>
        <end position="405"/>
    </location>
</feature>
<dbReference type="InterPro" id="IPR032466">
    <property type="entry name" value="Metal_Hydrolase"/>
</dbReference>
<organism evidence="3 4">
    <name type="scientific">Idiomarina tyrosinivorans</name>
    <dbReference type="NCBI Taxonomy" id="1445662"/>
    <lineage>
        <taxon>Bacteria</taxon>
        <taxon>Pseudomonadati</taxon>
        <taxon>Pseudomonadota</taxon>
        <taxon>Gammaproteobacteria</taxon>
        <taxon>Alteromonadales</taxon>
        <taxon>Idiomarinaceae</taxon>
        <taxon>Idiomarina</taxon>
    </lineage>
</organism>
<dbReference type="SUPFAM" id="SSF51338">
    <property type="entry name" value="Composite domain of metallo-dependent hydrolases"/>
    <property type="match status" value="1"/>
</dbReference>
<protein>
    <submittedName>
        <fullName evidence="3">Amidohydrolase</fullName>
    </submittedName>
</protein>
<feature type="chain" id="PRO_5019155613" evidence="1">
    <location>
        <begin position="23"/>
        <end position="431"/>
    </location>
</feature>
<dbReference type="Proteomes" id="UP000287996">
    <property type="component" value="Unassembled WGS sequence"/>
</dbReference>
<dbReference type="EMBL" id="PIQH01000009">
    <property type="protein sequence ID" value="RUO78876.1"/>
    <property type="molecule type" value="Genomic_DNA"/>
</dbReference>
<feature type="signal peptide" evidence="1">
    <location>
        <begin position="1"/>
        <end position="22"/>
    </location>
</feature>
<dbReference type="Gene3D" id="3.20.20.140">
    <property type="entry name" value="Metal-dependent hydrolases"/>
    <property type="match status" value="1"/>
</dbReference>
<gene>
    <name evidence="3" type="ORF">CWI84_09990</name>
</gene>
<dbReference type="RefSeq" id="WP_126842446.1">
    <property type="nucleotide sequence ID" value="NZ_PIQH01000009.1"/>
</dbReference>
<reference evidence="3 4" key="1">
    <citation type="journal article" date="2011" name="Front. Microbiol.">
        <title>Genomic signatures of strain selection and enhancement in Bacillus atrophaeus var. globigii, a historical biowarfare simulant.</title>
        <authorList>
            <person name="Gibbons H.S."/>
            <person name="Broomall S.M."/>
            <person name="McNew L.A."/>
            <person name="Daligault H."/>
            <person name="Chapman C."/>
            <person name="Bruce D."/>
            <person name="Karavis M."/>
            <person name="Krepps M."/>
            <person name="McGregor P.A."/>
            <person name="Hong C."/>
            <person name="Park K.H."/>
            <person name="Akmal A."/>
            <person name="Feldman A."/>
            <person name="Lin J.S."/>
            <person name="Chang W.E."/>
            <person name="Higgs B.W."/>
            <person name="Demirev P."/>
            <person name="Lindquist J."/>
            <person name="Liem A."/>
            <person name="Fochler E."/>
            <person name="Read T.D."/>
            <person name="Tapia R."/>
            <person name="Johnson S."/>
            <person name="Bishop-Lilly K.A."/>
            <person name="Detter C."/>
            <person name="Han C."/>
            <person name="Sozhamannan S."/>
            <person name="Rosenzweig C.N."/>
            <person name="Skowronski E.W."/>
        </authorList>
    </citation>
    <scope>NUCLEOTIDE SEQUENCE [LARGE SCALE GENOMIC DNA]</scope>
    <source>
        <strain evidence="3 4">CC-PW-9</strain>
    </source>
</reference>
<dbReference type="OrthoDB" id="783596at2"/>
<keyword evidence="1" id="KW-0732">Signal</keyword>
<dbReference type="Pfam" id="PF01979">
    <property type="entry name" value="Amidohydro_1"/>
    <property type="match status" value="1"/>
</dbReference>
<evidence type="ECO:0000256" key="1">
    <source>
        <dbReference type="SAM" id="SignalP"/>
    </source>
</evidence>
<sequence>MKSWKHLFSGLVLALAASTASAHDQVPGEKQQHPILLKGGTLHTVTQGVMVNTDLLFSGGEIIAMGNQLTLPDNTEVIDIQGQHVYPGLIAMDTTLGLNEIEAVRATRDSEEVGAIHPEVTAHVAFNADSEVIPTVRYNGVAYAQVVPQGQLVMGASSLMQLDGWNADDAIVRAKTGMHVQWPRTYVVDAWWEQRTPEQQREANAKALDTLKQVFVDAKAYYDAKQADQLNAVDVRWEAMLGLFDGSLPLYVHANDVRQLEQALDIAKEYGFQLVLVGAADAWRIKERLAKSQTPVIFEGLFGLPNHNDDGYDQAYRSAGELAAAGVNLALAYPGYWDTRNLAFGVGNAIAYGLNPDKALAMVTLKPAKLLGVGAQLGSLTVGKKASLIVSKGDIFDPLGQDLSAMFINGRKVTLQSRQTELYHKYQKRPE</sequence>
<keyword evidence="4" id="KW-1185">Reference proteome</keyword>